<dbReference type="PANTHER" id="PTHR23253">
    <property type="entry name" value="EUKARYOTIC TRANSLATION INITIATION FACTOR 4 GAMMA"/>
    <property type="match status" value="1"/>
</dbReference>
<dbReference type="GO" id="GO:0003729">
    <property type="term" value="F:mRNA binding"/>
    <property type="evidence" value="ECO:0007669"/>
    <property type="project" value="TreeGrafter"/>
</dbReference>
<evidence type="ECO:0000313" key="3">
    <source>
        <dbReference type="EnsemblMetazoa" id="XP_008185708.2"/>
    </source>
</evidence>
<dbReference type="Gene3D" id="1.25.40.180">
    <property type="match status" value="3"/>
</dbReference>
<feature type="compositionally biased region" description="Basic and acidic residues" evidence="1">
    <location>
        <begin position="307"/>
        <end position="324"/>
    </location>
</feature>
<dbReference type="EnsemblMetazoa" id="XM_008187486.3">
    <property type="protein sequence ID" value="XP_008185708.2"/>
    <property type="gene ID" value="LOC100569195"/>
</dbReference>
<reference evidence="3" key="2">
    <citation type="submission" date="2022-06" db="UniProtKB">
        <authorList>
            <consortium name="EnsemblMetazoa"/>
        </authorList>
    </citation>
    <scope>IDENTIFICATION</scope>
</reference>
<dbReference type="OrthoDB" id="514777at2759"/>
<feature type="region of interest" description="Disordered" evidence="1">
    <location>
        <begin position="294"/>
        <end position="324"/>
    </location>
</feature>
<proteinExistence type="predicted"/>
<keyword evidence="4" id="KW-1185">Reference proteome</keyword>
<sequence length="910" mass="104236">MEMATATQKHLGAMPLQQTSQPPPTTQIQILESSGPELIKSVQSILNEMSPYNMLSIIKRFKALPIDNMYYLEKTVDLVFEKAIEEQWFAPLCSSLCSAMQSLKVISNNGKKATFKNLIIDKCQSLFELDKDQEVESAKKYTKIRLCKDQEKKKELQLEFLELKRRLCKRSVGNCRFIGELFKQNFLPPIIMLLCVQNLSTKYAEVPLECLCNLLKTAGKELEQLYNLDDTFKKLQDLTNTIIIPNISLRIMFMIQGIISLRMNKWIPSVENKPKLINYVKNEAVKRQSISPVYDRPKKRNHHGDHKFRSGENKNGRGNEDLFNVDRNDSKYKQQNSTIDQTKLQGLKENTSVTNLGSSKWSFSTDNNMTSTSHHPYAVLSYDENSFNCLQNMSNEDTSKKPIISESEERQKIMSGTAFSVTSLKPQFAQLSPLINSSNSKPIETVEEHIMLKLESEVTSNTYMKCENVKYENLDDSSSVATLLPPKQTRFTSSNFFAVLNDNEKSLKTQQIMSNNTTKESIVSETEESQRIMFGIETFVPQFAQSTPSLNFSKTVEEPVLELDSVIAYTINMKCKRILLEFEKLQNIDNIINALSKDESSVIRTMHEEFVKSMSLITLDNNPVIQTTVVGKIFAELLSKKILSMVAITQGIDAVLKNWNYFMVDYPQFFSYIAAIIAPLLLSQNASFDFNNLKDSCKSLQPDNSSKFFTEVLNKIHGSKETQNTKEQLGGILWIYYKWRASENVSLDVFIPNNQINEYFKNNLIGVFLLSIAMYDKMKPIDDKLLYDIMPSWININISAEIIKRPQFVLALTIAIVMVICSKLNHSYDDFFNHVHVKLLNCYIRFEPLLQLEIQAREVQCLCGIQLMSALLQHPGGMSLKLFHKLYHDGVISKESFELFIKKYEETADL</sequence>
<dbReference type="GO" id="GO:0003743">
    <property type="term" value="F:translation initiation factor activity"/>
    <property type="evidence" value="ECO:0007669"/>
    <property type="project" value="TreeGrafter"/>
</dbReference>
<dbReference type="Proteomes" id="UP000007819">
    <property type="component" value="Chromosome A2"/>
</dbReference>
<dbReference type="SUPFAM" id="SSF48371">
    <property type="entry name" value="ARM repeat"/>
    <property type="match status" value="3"/>
</dbReference>
<feature type="domain" description="MIF4G" evidence="2">
    <location>
        <begin position="39"/>
        <end position="265"/>
    </location>
</feature>
<evidence type="ECO:0000313" key="4">
    <source>
        <dbReference type="Proteomes" id="UP000007819"/>
    </source>
</evidence>
<dbReference type="InterPro" id="IPR016024">
    <property type="entry name" value="ARM-type_fold"/>
</dbReference>
<feature type="compositionally biased region" description="Low complexity" evidence="1">
    <location>
        <begin position="15"/>
        <end position="26"/>
    </location>
</feature>
<evidence type="ECO:0000259" key="2">
    <source>
        <dbReference type="SMART" id="SM00543"/>
    </source>
</evidence>
<evidence type="ECO:0000256" key="1">
    <source>
        <dbReference type="SAM" id="MobiDB-lite"/>
    </source>
</evidence>
<dbReference type="SMART" id="SM00543">
    <property type="entry name" value="MIF4G"/>
    <property type="match status" value="1"/>
</dbReference>
<accession>A0A8R2FA32</accession>
<dbReference type="GeneID" id="100569195"/>
<dbReference type="AlphaFoldDB" id="A0A8R2FA32"/>
<organism evidence="3 4">
    <name type="scientific">Acyrthosiphon pisum</name>
    <name type="common">Pea aphid</name>
    <dbReference type="NCBI Taxonomy" id="7029"/>
    <lineage>
        <taxon>Eukaryota</taxon>
        <taxon>Metazoa</taxon>
        <taxon>Ecdysozoa</taxon>
        <taxon>Arthropoda</taxon>
        <taxon>Hexapoda</taxon>
        <taxon>Insecta</taxon>
        <taxon>Pterygota</taxon>
        <taxon>Neoptera</taxon>
        <taxon>Paraneoptera</taxon>
        <taxon>Hemiptera</taxon>
        <taxon>Sternorrhyncha</taxon>
        <taxon>Aphidomorpha</taxon>
        <taxon>Aphidoidea</taxon>
        <taxon>Aphididae</taxon>
        <taxon>Macrosiphini</taxon>
        <taxon>Acyrthosiphon</taxon>
    </lineage>
</organism>
<dbReference type="RefSeq" id="XP_008185708.2">
    <property type="nucleotide sequence ID" value="XM_008187486.3"/>
</dbReference>
<dbReference type="Pfam" id="PF02854">
    <property type="entry name" value="MIF4G"/>
    <property type="match status" value="1"/>
</dbReference>
<dbReference type="InterPro" id="IPR003890">
    <property type="entry name" value="MIF4G-like_typ-3"/>
</dbReference>
<dbReference type="KEGG" id="api:100569195"/>
<dbReference type="GO" id="GO:0016281">
    <property type="term" value="C:eukaryotic translation initiation factor 4F complex"/>
    <property type="evidence" value="ECO:0007669"/>
    <property type="project" value="TreeGrafter"/>
</dbReference>
<protein>
    <recommendedName>
        <fullName evidence="2">MIF4G domain-containing protein</fullName>
    </recommendedName>
</protein>
<feature type="region of interest" description="Disordered" evidence="1">
    <location>
        <begin position="1"/>
        <end position="26"/>
    </location>
</feature>
<reference evidence="4" key="1">
    <citation type="submission" date="2010-06" db="EMBL/GenBank/DDBJ databases">
        <authorList>
            <person name="Jiang H."/>
            <person name="Abraham K."/>
            <person name="Ali S."/>
            <person name="Alsbrooks S.L."/>
            <person name="Anim B.N."/>
            <person name="Anosike U.S."/>
            <person name="Attaway T."/>
            <person name="Bandaranaike D.P."/>
            <person name="Battles P.K."/>
            <person name="Bell S.N."/>
            <person name="Bell A.V."/>
            <person name="Beltran B."/>
            <person name="Bickham C."/>
            <person name="Bustamante Y."/>
            <person name="Caleb T."/>
            <person name="Canada A."/>
            <person name="Cardenas V."/>
            <person name="Carter K."/>
            <person name="Chacko J."/>
            <person name="Chandrabose M.N."/>
            <person name="Chavez D."/>
            <person name="Chavez A."/>
            <person name="Chen L."/>
            <person name="Chu H.-S."/>
            <person name="Claassen K.J."/>
            <person name="Cockrell R."/>
            <person name="Collins M."/>
            <person name="Cooper J.A."/>
            <person name="Cree A."/>
            <person name="Curry S.M."/>
            <person name="Da Y."/>
            <person name="Dao M.D."/>
            <person name="Das B."/>
            <person name="Davila M.-L."/>
            <person name="Davy-Carroll L."/>
            <person name="Denson S."/>
            <person name="Dinh H."/>
            <person name="Ebong V.E."/>
            <person name="Edwards J.R."/>
            <person name="Egan A."/>
            <person name="El-Daye J."/>
            <person name="Escobedo L."/>
            <person name="Fernandez S."/>
            <person name="Fernando P.R."/>
            <person name="Flagg N."/>
            <person name="Forbes L.D."/>
            <person name="Fowler R.G."/>
            <person name="Fu Q."/>
            <person name="Gabisi R.A."/>
            <person name="Ganer J."/>
            <person name="Garbino Pronczuk A."/>
            <person name="Garcia R.M."/>
            <person name="Garner T."/>
            <person name="Garrett T.E."/>
            <person name="Gonzalez D.A."/>
            <person name="Hamid H."/>
            <person name="Hawkins E.S."/>
            <person name="Hirani K."/>
            <person name="Hogues M.E."/>
            <person name="Hollins B."/>
            <person name="Hsiao C.-H."/>
            <person name="Jabil R."/>
            <person name="James M.L."/>
            <person name="Jhangiani S.N."/>
            <person name="Johnson B."/>
            <person name="Johnson Q."/>
            <person name="Joshi V."/>
            <person name="Kalu J.B."/>
            <person name="Kam C."/>
            <person name="Kashfia A."/>
            <person name="Keebler J."/>
            <person name="Kisamo H."/>
            <person name="Kovar C.L."/>
            <person name="Lago L.A."/>
            <person name="Lai C.-Y."/>
            <person name="Laidlaw J."/>
            <person name="Lara F."/>
            <person name="Le T.-K."/>
            <person name="Lee S.L."/>
            <person name="Legall F.H."/>
            <person name="Lemon S.J."/>
            <person name="Lewis L.R."/>
            <person name="Li B."/>
            <person name="Liu Y."/>
            <person name="Liu Y.-S."/>
            <person name="Lopez J."/>
            <person name="Lozado R.J."/>
            <person name="Lu J."/>
            <person name="Madu R.C."/>
            <person name="Maheshwari M."/>
            <person name="Maheshwari R."/>
            <person name="Malloy K."/>
            <person name="Martinez E."/>
            <person name="Mathew T."/>
            <person name="Mercado I.C."/>
            <person name="Mercado C."/>
            <person name="Meyer B."/>
            <person name="Montgomery K."/>
            <person name="Morgan M.B."/>
            <person name="Munidasa M."/>
            <person name="Nazareth L.V."/>
            <person name="Nelson J."/>
            <person name="Ng B.M."/>
            <person name="Nguyen N.B."/>
            <person name="Nguyen P.Q."/>
            <person name="Nguyen T."/>
            <person name="Obregon M."/>
            <person name="Okwuonu G.O."/>
            <person name="Onwere C.G."/>
            <person name="Orozco G."/>
            <person name="Parra A."/>
            <person name="Patel S."/>
            <person name="Patil S."/>
            <person name="Perez A."/>
            <person name="Perez Y."/>
            <person name="Pham C."/>
            <person name="Primus E.L."/>
            <person name="Pu L.-L."/>
            <person name="Puazo M."/>
            <person name="Qin X."/>
            <person name="Quiroz J.B."/>
            <person name="Reese J."/>
            <person name="Richards S."/>
            <person name="Rives C.M."/>
            <person name="Robberts R."/>
            <person name="Ruiz S.J."/>
            <person name="Ruiz M.J."/>
            <person name="Santibanez J."/>
            <person name="Schneider B.W."/>
            <person name="Sisson I."/>
            <person name="Smith M."/>
            <person name="Sodergren E."/>
            <person name="Song X.-Z."/>
            <person name="Song B.B."/>
            <person name="Summersgill H."/>
            <person name="Thelus R."/>
            <person name="Thornton R.D."/>
            <person name="Trejos Z.Y."/>
            <person name="Usmani K."/>
            <person name="Vattathil S."/>
            <person name="Villasana D."/>
            <person name="Walker D.L."/>
            <person name="Wang S."/>
            <person name="Wang K."/>
            <person name="White C.S."/>
            <person name="Williams A.C."/>
            <person name="Williamson J."/>
            <person name="Wilson K."/>
            <person name="Woghiren I.O."/>
            <person name="Woodworth J.R."/>
            <person name="Worley K.C."/>
            <person name="Wright R.A."/>
            <person name="Wu W."/>
            <person name="Young L."/>
            <person name="Zhang L."/>
            <person name="Zhang J."/>
            <person name="Zhu Y."/>
            <person name="Muzny D.M."/>
            <person name="Weinstock G."/>
            <person name="Gibbs R.A."/>
        </authorList>
    </citation>
    <scope>NUCLEOTIDE SEQUENCE [LARGE SCALE GENOMIC DNA]</scope>
    <source>
        <strain evidence="4">LSR1</strain>
    </source>
</reference>
<dbReference type="PANTHER" id="PTHR23253:SF78">
    <property type="entry name" value="EUKARYOTIC TRANSLATION INITIATION FACTOR 4G1, ISOFORM B-RELATED"/>
    <property type="match status" value="1"/>
</dbReference>
<feature type="compositionally biased region" description="Basic residues" evidence="1">
    <location>
        <begin position="297"/>
        <end position="306"/>
    </location>
</feature>
<name>A0A8R2FA32_ACYPI</name>